<proteinExistence type="predicted"/>
<sequence length="193" mass="22268">MTKELGAVRAVVPLTLGPWEGRSNALASRAASFTLHSTSRRCFRKDRRSKRVQLYYRVGEEGLKLVRVRRRNKAPRPYDRSVLEKFDATRATSDEISYLQKFVKGPAEAVRCEVTSIPTIYGNHPASAFWVAEMYRPALDLLSMKKPEYYFTREDQRFQLRGQYHRYVLTVIPAVLVYQFSGEVKANQGTLEI</sequence>
<reference evidence="1" key="1">
    <citation type="submission" date="2020-11" db="EMBL/GenBank/DDBJ databases">
        <authorList>
            <person name="Tran Van P."/>
        </authorList>
    </citation>
    <scope>NUCLEOTIDE SEQUENCE</scope>
</reference>
<gene>
    <name evidence="1" type="ORF">CTOB1V02_LOCUS3718</name>
</gene>
<name>A0A7R8WAY6_9CRUS</name>
<organism evidence="1">
    <name type="scientific">Cyprideis torosa</name>
    <dbReference type="NCBI Taxonomy" id="163714"/>
    <lineage>
        <taxon>Eukaryota</taxon>
        <taxon>Metazoa</taxon>
        <taxon>Ecdysozoa</taxon>
        <taxon>Arthropoda</taxon>
        <taxon>Crustacea</taxon>
        <taxon>Oligostraca</taxon>
        <taxon>Ostracoda</taxon>
        <taxon>Podocopa</taxon>
        <taxon>Podocopida</taxon>
        <taxon>Cytherocopina</taxon>
        <taxon>Cytheroidea</taxon>
        <taxon>Cytherideidae</taxon>
        <taxon>Cyprideis</taxon>
    </lineage>
</organism>
<dbReference type="AlphaFoldDB" id="A0A7R8WAY6"/>
<accession>A0A7R8WAY6</accession>
<evidence type="ECO:0000313" key="1">
    <source>
        <dbReference type="EMBL" id="CAD7225786.1"/>
    </source>
</evidence>
<protein>
    <submittedName>
        <fullName evidence="1">Uncharacterized protein</fullName>
    </submittedName>
</protein>
<dbReference type="EMBL" id="OB660664">
    <property type="protein sequence ID" value="CAD7225786.1"/>
    <property type="molecule type" value="Genomic_DNA"/>
</dbReference>